<dbReference type="AlphaFoldDB" id="A0A7J0BU15"/>
<dbReference type="Gene3D" id="1.10.10.10">
    <property type="entry name" value="Winged helix-like DNA-binding domain superfamily/Winged helix DNA-binding domain"/>
    <property type="match status" value="1"/>
</dbReference>
<dbReference type="InterPro" id="IPR053953">
    <property type="entry name" value="NirdL-like_HTH"/>
</dbReference>
<dbReference type="Gene3D" id="3.30.70.3460">
    <property type="match status" value="1"/>
</dbReference>
<dbReference type="InterPro" id="IPR040523">
    <property type="entry name" value="AsnC_trans_reg2"/>
</dbReference>
<evidence type="ECO:0000256" key="4">
    <source>
        <dbReference type="ARBA" id="ARBA00023457"/>
    </source>
</evidence>
<comment type="catalytic activity">
    <reaction evidence="6">
        <text>siroheme + 2 H(+) = 12,18-didecarboxysiroheme + 2 CO2</text>
        <dbReference type="Rhea" id="RHEA:19093"/>
        <dbReference type="ChEBI" id="CHEBI:15378"/>
        <dbReference type="ChEBI" id="CHEBI:16526"/>
        <dbReference type="ChEBI" id="CHEBI:60052"/>
        <dbReference type="ChEBI" id="CHEBI:140497"/>
        <dbReference type="EC" id="4.1.1.111"/>
    </reaction>
</comment>
<feature type="domain" description="Siroheme decarboxylase AsnC-like ligand binding" evidence="7">
    <location>
        <begin position="70"/>
        <end position="148"/>
    </location>
</feature>
<dbReference type="EMBL" id="BLVP01000008">
    <property type="protein sequence ID" value="GFM37158.1"/>
    <property type="molecule type" value="Genomic_DNA"/>
</dbReference>
<sequence>MTRQTDATLDALDRKILTIIQSGFPVEPRPYKVIGDAVGLTESEALARVRSMKERKIVRRMGANFNSKGLGWRSTLCAAKVPPEKMDAFVAEVNSHPGVTHNYLRDHDFNIWFTFIGPNWDTVCSTLDAISAKTGIEILNLPAKRLYKIKVDFNLDE</sequence>
<reference evidence="9 10" key="1">
    <citation type="submission" date="2020-05" db="EMBL/GenBank/DDBJ databases">
        <title>Draft genome sequence of Desulfovibrio psychrotolerans JS1T.</title>
        <authorList>
            <person name="Ueno A."/>
            <person name="Tamazawa S."/>
            <person name="Tamamura S."/>
            <person name="Murakami T."/>
            <person name="Kiyama T."/>
            <person name="Inomata H."/>
            <person name="Amano Y."/>
            <person name="Miyakawa K."/>
            <person name="Tamaki H."/>
            <person name="Naganuma T."/>
            <person name="Kaneko K."/>
        </authorList>
    </citation>
    <scope>NUCLEOTIDE SEQUENCE [LARGE SCALE GENOMIC DNA]</scope>
    <source>
        <strain evidence="9 10">JS1</strain>
    </source>
</reference>
<dbReference type="Proteomes" id="UP000503820">
    <property type="component" value="Unassembled WGS sequence"/>
</dbReference>
<dbReference type="Pfam" id="PF17805">
    <property type="entry name" value="AsnC_trans_reg2"/>
    <property type="match status" value="1"/>
</dbReference>
<evidence type="ECO:0000259" key="7">
    <source>
        <dbReference type="Pfam" id="PF17805"/>
    </source>
</evidence>
<evidence type="ECO:0000256" key="5">
    <source>
        <dbReference type="ARBA" id="ARBA00023471"/>
    </source>
</evidence>
<comment type="similarity">
    <text evidence="4">Belongs to the Ahb/Nir family.</text>
</comment>
<dbReference type="PANTHER" id="PTHR43413:SF1">
    <property type="entry name" value="SIROHEME DECARBOXYLASE NIRL SUBUNIT"/>
    <property type="match status" value="1"/>
</dbReference>
<evidence type="ECO:0000256" key="1">
    <source>
        <dbReference type="ARBA" id="ARBA00004744"/>
    </source>
</evidence>
<keyword evidence="10" id="KW-1185">Reference proteome</keyword>
<dbReference type="InterPro" id="IPR050684">
    <property type="entry name" value="HTH-Siroheme_Decarb"/>
</dbReference>
<dbReference type="Pfam" id="PF22451">
    <property type="entry name" value="NirdL-like_HTH"/>
    <property type="match status" value="1"/>
</dbReference>
<protein>
    <recommendedName>
        <fullName evidence="5">siroheme decarboxylase</fullName>
        <ecNumber evidence="5">4.1.1.111</ecNumber>
    </recommendedName>
</protein>
<proteinExistence type="inferred from homology"/>
<dbReference type="GO" id="GO:0006783">
    <property type="term" value="P:heme biosynthetic process"/>
    <property type="evidence" value="ECO:0007669"/>
    <property type="project" value="UniProtKB-KW"/>
</dbReference>
<keyword evidence="3" id="KW-0456">Lyase</keyword>
<evidence type="ECO:0000313" key="10">
    <source>
        <dbReference type="Proteomes" id="UP000503820"/>
    </source>
</evidence>
<keyword evidence="2" id="KW-0350">Heme biosynthesis</keyword>
<name>A0A7J0BU15_9BACT</name>
<dbReference type="UniPathway" id="UPA00252"/>
<comment type="caution">
    <text evidence="9">The sequence shown here is derived from an EMBL/GenBank/DDBJ whole genome shotgun (WGS) entry which is preliminary data.</text>
</comment>
<gene>
    <name evidence="9" type="ORF">DSM19430T_18420</name>
</gene>
<dbReference type="EC" id="4.1.1.111" evidence="5"/>
<dbReference type="InterPro" id="IPR036390">
    <property type="entry name" value="WH_DNA-bd_sf"/>
</dbReference>
<dbReference type="SUPFAM" id="SSF46785">
    <property type="entry name" value="Winged helix' DNA-binding domain"/>
    <property type="match status" value="1"/>
</dbReference>
<dbReference type="GO" id="GO:0016829">
    <property type="term" value="F:lyase activity"/>
    <property type="evidence" value="ECO:0007669"/>
    <property type="project" value="UniProtKB-KW"/>
</dbReference>
<evidence type="ECO:0000313" key="9">
    <source>
        <dbReference type="EMBL" id="GFM37158.1"/>
    </source>
</evidence>
<dbReference type="RefSeq" id="WP_174409794.1">
    <property type="nucleotide sequence ID" value="NZ_BLVP01000008.1"/>
</dbReference>
<evidence type="ECO:0000256" key="3">
    <source>
        <dbReference type="ARBA" id="ARBA00023239"/>
    </source>
</evidence>
<organism evidence="9 10">
    <name type="scientific">Desulfovibrio psychrotolerans</name>
    <dbReference type="NCBI Taxonomy" id="415242"/>
    <lineage>
        <taxon>Bacteria</taxon>
        <taxon>Pseudomonadati</taxon>
        <taxon>Thermodesulfobacteriota</taxon>
        <taxon>Desulfovibrionia</taxon>
        <taxon>Desulfovibrionales</taxon>
        <taxon>Desulfovibrionaceae</taxon>
        <taxon>Desulfovibrio</taxon>
    </lineage>
</organism>
<evidence type="ECO:0000256" key="6">
    <source>
        <dbReference type="ARBA" id="ARBA00048470"/>
    </source>
</evidence>
<dbReference type="InterPro" id="IPR036388">
    <property type="entry name" value="WH-like_DNA-bd_sf"/>
</dbReference>
<comment type="pathway">
    <text evidence="1">Porphyrin-containing compound metabolism; protoheme biosynthesis.</text>
</comment>
<feature type="domain" description="Siroheme decarboxylase NirL-like HTH" evidence="8">
    <location>
        <begin position="13"/>
        <end position="59"/>
    </location>
</feature>
<dbReference type="InterPro" id="IPR019888">
    <property type="entry name" value="Tscrpt_reg_AsnC-like"/>
</dbReference>
<evidence type="ECO:0000259" key="8">
    <source>
        <dbReference type="Pfam" id="PF22451"/>
    </source>
</evidence>
<evidence type="ECO:0000256" key="2">
    <source>
        <dbReference type="ARBA" id="ARBA00023133"/>
    </source>
</evidence>
<dbReference type="PANTHER" id="PTHR43413">
    <property type="entry name" value="TRANSCRIPTIONAL REGULATOR, ASNC FAMILY"/>
    <property type="match status" value="1"/>
</dbReference>
<dbReference type="SMART" id="SM00344">
    <property type="entry name" value="HTH_ASNC"/>
    <property type="match status" value="1"/>
</dbReference>
<accession>A0A7J0BU15</accession>